<dbReference type="SUPFAM" id="SSF51182">
    <property type="entry name" value="RmlC-like cupins"/>
    <property type="match status" value="1"/>
</dbReference>
<dbReference type="InterPro" id="IPR011051">
    <property type="entry name" value="RmlC_Cupin_sf"/>
</dbReference>
<name>A0ABM7X029_9BACT</name>
<organism evidence="2 3">
    <name type="scientific">Anaeromyxobacter oryzae</name>
    <dbReference type="NCBI Taxonomy" id="2918170"/>
    <lineage>
        <taxon>Bacteria</taxon>
        <taxon>Pseudomonadati</taxon>
        <taxon>Myxococcota</taxon>
        <taxon>Myxococcia</taxon>
        <taxon>Myxococcales</taxon>
        <taxon>Cystobacterineae</taxon>
        <taxon>Anaeromyxobacteraceae</taxon>
        <taxon>Anaeromyxobacter</taxon>
    </lineage>
</organism>
<evidence type="ECO:0008006" key="4">
    <source>
        <dbReference type="Google" id="ProtNLM"/>
    </source>
</evidence>
<gene>
    <name evidence="2" type="ORF">AMOR_40620</name>
</gene>
<dbReference type="EMBL" id="AP025591">
    <property type="protein sequence ID" value="BDG05066.1"/>
    <property type="molecule type" value="Genomic_DNA"/>
</dbReference>
<dbReference type="InterPro" id="IPR014710">
    <property type="entry name" value="RmlC-like_jellyroll"/>
</dbReference>
<evidence type="ECO:0000256" key="1">
    <source>
        <dbReference type="SAM" id="SignalP"/>
    </source>
</evidence>
<dbReference type="Gene3D" id="2.60.120.10">
    <property type="entry name" value="Jelly Rolls"/>
    <property type="match status" value="1"/>
</dbReference>
<keyword evidence="1" id="KW-0732">Signal</keyword>
<protein>
    <recommendedName>
        <fullName evidence="4">Cupin 2 conserved barrel domain-containing protein</fullName>
    </recommendedName>
</protein>
<feature type="chain" id="PRO_5047045767" description="Cupin 2 conserved barrel domain-containing protein" evidence="1">
    <location>
        <begin position="21"/>
        <end position="159"/>
    </location>
</feature>
<evidence type="ECO:0000313" key="2">
    <source>
        <dbReference type="EMBL" id="BDG05066.1"/>
    </source>
</evidence>
<feature type="signal peptide" evidence="1">
    <location>
        <begin position="1"/>
        <end position="20"/>
    </location>
</feature>
<sequence length="159" mass="17325">MRLRLLMALCAVGLATSASAGTTTVLKTSRTWNGSQIKYFETKCPEVDAVIVDIPANASTQLHLHPVNNYAYILEGQVTVQEGELVHGRLVVRKSSTFTKGQAFAELVNTWHVGKAGPEGVKILVWYTTEVGYPYTVTDLSYQVDANLEGSSHCLPPKS</sequence>
<reference evidence="3" key="1">
    <citation type="journal article" date="2022" name="Int. J. Syst. Evol. Microbiol.">
        <title>Anaeromyxobacter oryzae sp. nov., Anaeromyxobacter diazotrophicus sp. nov. and Anaeromyxobacter paludicola sp. nov., isolated from paddy soils.</title>
        <authorList>
            <person name="Itoh H."/>
            <person name="Xu Z."/>
            <person name="Mise K."/>
            <person name="Masuda Y."/>
            <person name="Ushijima N."/>
            <person name="Hayakawa C."/>
            <person name="Shiratori Y."/>
            <person name="Senoo K."/>
        </authorList>
    </citation>
    <scope>NUCLEOTIDE SEQUENCE [LARGE SCALE GENOMIC DNA]</scope>
    <source>
        <strain evidence="3">Red232</strain>
    </source>
</reference>
<keyword evidence="3" id="KW-1185">Reference proteome</keyword>
<evidence type="ECO:0000313" key="3">
    <source>
        <dbReference type="Proteomes" id="UP001162891"/>
    </source>
</evidence>
<accession>A0ABM7X029</accession>
<dbReference type="Proteomes" id="UP001162891">
    <property type="component" value="Chromosome"/>
</dbReference>
<proteinExistence type="predicted"/>
<dbReference type="CDD" id="cd02236">
    <property type="entry name" value="cupin_CV2614-like"/>
    <property type="match status" value="1"/>
</dbReference>